<reference evidence="2" key="1">
    <citation type="journal article" date="2019" name="Int. J. Syst. Evol. Microbiol.">
        <title>The Global Catalogue of Microorganisms (GCM) 10K type strain sequencing project: providing services to taxonomists for standard genome sequencing and annotation.</title>
        <authorList>
            <consortium name="The Broad Institute Genomics Platform"/>
            <consortium name="The Broad Institute Genome Sequencing Center for Infectious Disease"/>
            <person name="Wu L."/>
            <person name="Ma J."/>
        </authorList>
    </citation>
    <scope>NUCLEOTIDE SEQUENCE [LARGE SCALE GENOMIC DNA]</scope>
    <source>
        <strain evidence="2">CGMCC 1.16306</strain>
    </source>
</reference>
<organism evidence="1 2">
    <name type="scientific">Camelliibacillus cellulosilyticus</name>
    <dbReference type="NCBI Taxonomy" id="2174486"/>
    <lineage>
        <taxon>Bacteria</taxon>
        <taxon>Bacillati</taxon>
        <taxon>Bacillota</taxon>
        <taxon>Bacilli</taxon>
        <taxon>Bacillales</taxon>
        <taxon>Sporolactobacillaceae</taxon>
        <taxon>Camelliibacillus</taxon>
    </lineage>
</organism>
<proteinExistence type="predicted"/>
<accession>A0ABV9GMX6</accession>
<comment type="caution">
    <text evidence="1">The sequence shown here is derived from an EMBL/GenBank/DDBJ whole genome shotgun (WGS) entry which is preliminary data.</text>
</comment>
<dbReference type="EMBL" id="JBHSFW010000002">
    <property type="protein sequence ID" value="MFC4618636.1"/>
    <property type="molecule type" value="Genomic_DNA"/>
</dbReference>
<keyword evidence="2" id="KW-1185">Reference proteome</keyword>
<evidence type="ECO:0000313" key="1">
    <source>
        <dbReference type="EMBL" id="MFC4618636.1"/>
    </source>
</evidence>
<protein>
    <submittedName>
        <fullName evidence="1">Uncharacterized protein</fullName>
    </submittedName>
</protein>
<gene>
    <name evidence="1" type="ORF">ACFO4N_07790</name>
</gene>
<sequence length="64" mass="7579">MDQLKWQREIIRDEYVTEADIDVRAREILRIWQRKGLYHVGQKQGGSHRQSAASWLFSRHGSIA</sequence>
<dbReference type="Proteomes" id="UP001596022">
    <property type="component" value="Unassembled WGS sequence"/>
</dbReference>
<dbReference type="RefSeq" id="WP_376845676.1">
    <property type="nucleotide sequence ID" value="NZ_JBHSFW010000002.1"/>
</dbReference>
<name>A0ABV9GMX6_9BACL</name>
<evidence type="ECO:0000313" key="2">
    <source>
        <dbReference type="Proteomes" id="UP001596022"/>
    </source>
</evidence>